<dbReference type="InterPro" id="IPR001533">
    <property type="entry name" value="Pterin_deHydtase"/>
</dbReference>
<comment type="catalytic activity">
    <reaction evidence="1 4">
        <text>(4aS,6R)-4a-hydroxy-L-erythro-5,6,7,8-tetrahydrobiopterin = (6R)-L-erythro-6,7-dihydrobiopterin + H2O</text>
        <dbReference type="Rhea" id="RHEA:11920"/>
        <dbReference type="ChEBI" id="CHEBI:15377"/>
        <dbReference type="ChEBI" id="CHEBI:15642"/>
        <dbReference type="ChEBI" id="CHEBI:43120"/>
        <dbReference type="EC" id="4.2.1.96"/>
    </reaction>
</comment>
<evidence type="ECO:0000256" key="3">
    <source>
        <dbReference type="ARBA" id="ARBA00023239"/>
    </source>
</evidence>
<keyword evidence="6" id="KW-1185">Reference proteome</keyword>
<accession>A0A7S7SMK6</accession>
<sequence length="96" mass="10829">MKKLTAVQLRAGLAKLPEWKLADGKLHREYKFPDFTHAFGFMALAATSAERMGHHPEWFNVYNRVVVDLSTHDAGGITKKDLELAGLMESFAKKLQ</sequence>
<dbReference type="HAMAP" id="MF_00434">
    <property type="entry name" value="Pterin_4_alpha"/>
    <property type="match status" value="1"/>
</dbReference>
<dbReference type="AlphaFoldDB" id="A0A7S7SMK6"/>
<evidence type="ECO:0000256" key="2">
    <source>
        <dbReference type="ARBA" id="ARBA00006472"/>
    </source>
</evidence>
<evidence type="ECO:0000256" key="4">
    <source>
        <dbReference type="HAMAP-Rule" id="MF_00434"/>
    </source>
</evidence>
<reference evidence="5 6" key="1">
    <citation type="submission" date="2020-10" db="EMBL/GenBank/DDBJ databases">
        <title>Complete genome sequence of Paludibaculum fermentans P105T, a facultatively anaerobic acidobacterium capable of dissimilatory Fe(III) reduction.</title>
        <authorList>
            <person name="Dedysh S.N."/>
            <person name="Beletsky A.V."/>
            <person name="Kulichevskaya I.S."/>
            <person name="Mardanov A.V."/>
            <person name="Ravin N.V."/>
        </authorList>
    </citation>
    <scope>NUCLEOTIDE SEQUENCE [LARGE SCALE GENOMIC DNA]</scope>
    <source>
        <strain evidence="5 6">P105</strain>
    </source>
</reference>
<dbReference type="GO" id="GO:0006729">
    <property type="term" value="P:tetrahydrobiopterin biosynthetic process"/>
    <property type="evidence" value="ECO:0007669"/>
    <property type="project" value="InterPro"/>
</dbReference>
<gene>
    <name evidence="5" type="ORF">IRI77_04130</name>
</gene>
<evidence type="ECO:0000313" key="5">
    <source>
        <dbReference type="EMBL" id="QOY89155.1"/>
    </source>
</evidence>
<organism evidence="5 6">
    <name type="scientific">Paludibaculum fermentans</name>
    <dbReference type="NCBI Taxonomy" id="1473598"/>
    <lineage>
        <taxon>Bacteria</taxon>
        <taxon>Pseudomonadati</taxon>
        <taxon>Acidobacteriota</taxon>
        <taxon>Terriglobia</taxon>
        <taxon>Bryobacterales</taxon>
        <taxon>Bryobacteraceae</taxon>
        <taxon>Paludibaculum</taxon>
    </lineage>
</organism>
<dbReference type="InterPro" id="IPR036428">
    <property type="entry name" value="PCD_sf"/>
</dbReference>
<dbReference type="PANTHER" id="PTHR12599">
    <property type="entry name" value="PTERIN-4-ALPHA-CARBINOLAMINE DEHYDRATASE"/>
    <property type="match status" value="1"/>
</dbReference>
<evidence type="ECO:0000256" key="1">
    <source>
        <dbReference type="ARBA" id="ARBA00001554"/>
    </source>
</evidence>
<comment type="similarity">
    <text evidence="2 4">Belongs to the pterin-4-alpha-carbinolamine dehydratase family.</text>
</comment>
<dbReference type="Gene3D" id="3.30.1360.20">
    <property type="entry name" value="Transcriptional coactivator/pterin dehydratase"/>
    <property type="match status" value="1"/>
</dbReference>
<name>A0A7S7SMK6_PALFE</name>
<dbReference type="NCBIfam" id="NF002018">
    <property type="entry name" value="PRK00823.1-3"/>
    <property type="match status" value="1"/>
</dbReference>
<dbReference type="SUPFAM" id="SSF55248">
    <property type="entry name" value="PCD-like"/>
    <property type="match status" value="1"/>
</dbReference>
<dbReference type="KEGG" id="pfer:IRI77_04130"/>
<dbReference type="EMBL" id="CP063849">
    <property type="protein sequence ID" value="QOY89155.1"/>
    <property type="molecule type" value="Genomic_DNA"/>
</dbReference>
<proteinExistence type="inferred from homology"/>
<dbReference type="GO" id="GO:0008124">
    <property type="term" value="F:4-alpha-hydroxytetrahydrobiopterin dehydratase activity"/>
    <property type="evidence" value="ECO:0007669"/>
    <property type="project" value="UniProtKB-UniRule"/>
</dbReference>
<dbReference type="EC" id="4.2.1.96" evidence="4"/>
<dbReference type="PANTHER" id="PTHR12599:SF0">
    <property type="entry name" value="PTERIN-4-ALPHA-CARBINOLAMINE DEHYDRATASE"/>
    <property type="match status" value="1"/>
</dbReference>
<evidence type="ECO:0000313" key="6">
    <source>
        <dbReference type="Proteomes" id="UP000593892"/>
    </source>
</evidence>
<dbReference type="Pfam" id="PF01329">
    <property type="entry name" value="Pterin_4a"/>
    <property type="match status" value="1"/>
</dbReference>
<keyword evidence="3 4" id="KW-0456">Lyase</keyword>
<dbReference type="NCBIfam" id="NF002017">
    <property type="entry name" value="PRK00823.1-2"/>
    <property type="match status" value="1"/>
</dbReference>
<dbReference type="Proteomes" id="UP000593892">
    <property type="component" value="Chromosome"/>
</dbReference>
<protein>
    <recommendedName>
        <fullName evidence="4">Putative pterin-4-alpha-carbinolamine dehydratase</fullName>
        <shortName evidence="4">PHS</shortName>
        <ecNumber evidence="4">4.2.1.96</ecNumber>
    </recommendedName>
    <alternativeName>
        <fullName evidence="4">4-alpha-hydroxy-tetrahydropterin dehydratase</fullName>
    </alternativeName>
    <alternativeName>
        <fullName evidence="4">Pterin carbinolamine dehydratase</fullName>
        <shortName evidence="4">PCD</shortName>
    </alternativeName>
</protein>
<dbReference type="RefSeq" id="WP_194450817.1">
    <property type="nucleotide sequence ID" value="NZ_CP063849.1"/>
</dbReference>